<feature type="compositionally biased region" description="Low complexity" evidence="11">
    <location>
        <begin position="21"/>
        <end position="38"/>
    </location>
</feature>
<evidence type="ECO:0000256" key="9">
    <source>
        <dbReference type="ARBA" id="ARBA00023163"/>
    </source>
</evidence>
<dbReference type="GO" id="GO:0005658">
    <property type="term" value="C:alpha DNA polymerase:primase complex"/>
    <property type="evidence" value="ECO:0007669"/>
    <property type="project" value="UniProtKB-ARBA"/>
</dbReference>
<evidence type="ECO:0000256" key="1">
    <source>
        <dbReference type="ARBA" id="ARBA00009762"/>
    </source>
</evidence>
<evidence type="ECO:0000313" key="12">
    <source>
        <dbReference type="EMBL" id="OEU14129.1"/>
    </source>
</evidence>
<dbReference type="Pfam" id="PF01896">
    <property type="entry name" value="DNA_primase_S"/>
    <property type="match status" value="1"/>
</dbReference>
<comment type="similarity">
    <text evidence="1 10">Belongs to the eukaryotic-type primase small subunit family.</text>
</comment>
<evidence type="ECO:0000256" key="5">
    <source>
        <dbReference type="ARBA" id="ARBA00022695"/>
    </source>
</evidence>
<evidence type="ECO:0000256" key="7">
    <source>
        <dbReference type="ARBA" id="ARBA00022723"/>
    </source>
</evidence>
<feature type="region of interest" description="Disordered" evidence="11">
    <location>
        <begin position="21"/>
        <end position="49"/>
    </location>
</feature>
<dbReference type="KEGG" id="fcy:FRACYDRAFT_188719"/>
<evidence type="ECO:0000256" key="11">
    <source>
        <dbReference type="SAM" id="MobiDB-lite"/>
    </source>
</evidence>
<evidence type="ECO:0000256" key="6">
    <source>
        <dbReference type="ARBA" id="ARBA00022705"/>
    </source>
</evidence>
<sequence>MTEVNDAISTGATTTTDAAAVTTTSTSTGTSTTTNAVTPSKKTQQQQQGEEVFSPELLKIYYDRLFPYSLLCKWLSYDPSFAFDDKTNKTVGEKKIFSRREFSFTLETPSREEIYIRYQSFSDLEGLKSAVTRQKPRKIDIGAVFSHPPKDKNAYVSSSSNKNTGFRPVQRELVFDIDLTDYDDVRKCGCQNAKICRTCWTFMTAALKVLDQGLREDFGFQHIAWFYSGRRGIHAWVCDEEARNLSDEARSAVANYFEVRPTYGNNSSGTVHPMLTRAYDVLEPYFCRYVLPDKMIGGHKLLADRDSWEKHVLDTLPTVAKESVGKRLKEKWSNPRELNDPSPVDKWNTLLRHLRVKFKFPQSWPLDSETLKVWMWPMEIVFKYTYPRLDINVSKMQNHLLKSPFCVHPKTGRVCVPIDPDAMDINNDFNPFAVPTIAQLATELNEYHKNNTTSNKNDDTVIPQHEWEKTSLKGYFEIFEKKFLQPLEKEWRREQRDLAEQQAAIRGDF</sequence>
<dbReference type="GO" id="GO:0003899">
    <property type="term" value="F:DNA-directed RNA polymerase activity"/>
    <property type="evidence" value="ECO:0007669"/>
    <property type="project" value="InterPro"/>
</dbReference>
<dbReference type="InterPro" id="IPR014052">
    <property type="entry name" value="DNA_primase_ssu_euk/arc"/>
</dbReference>
<dbReference type="FunFam" id="3.90.920.10:FF:000003">
    <property type="entry name" value="DNA primase"/>
    <property type="match status" value="1"/>
</dbReference>
<protein>
    <recommendedName>
        <fullName evidence="10">DNA primase</fullName>
        <ecNumber evidence="10">2.7.7.-</ecNumber>
    </recommendedName>
</protein>
<evidence type="ECO:0000256" key="10">
    <source>
        <dbReference type="RuleBase" id="RU003514"/>
    </source>
</evidence>
<evidence type="ECO:0000256" key="2">
    <source>
        <dbReference type="ARBA" id="ARBA00022478"/>
    </source>
</evidence>
<evidence type="ECO:0000256" key="8">
    <source>
        <dbReference type="ARBA" id="ARBA00022833"/>
    </source>
</evidence>
<dbReference type="OrthoDB" id="19606at2759"/>
<keyword evidence="3 10" id="KW-0639">Primosome</keyword>
<dbReference type="CDD" id="cd04860">
    <property type="entry name" value="AE_Prim_S"/>
    <property type="match status" value="1"/>
</dbReference>
<accession>A0A1E7F7M1</accession>
<keyword evidence="2 10" id="KW-0240">DNA-directed RNA polymerase</keyword>
<dbReference type="AlphaFoldDB" id="A0A1E7F7M1"/>
<dbReference type="EC" id="2.7.7.-" evidence="10"/>
<dbReference type="NCBIfam" id="TIGR00335">
    <property type="entry name" value="primase_sml"/>
    <property type="match status" value="1"/>
</dbReference>
<proteinExistence type="inferred from homology"/>
<dbReference type="SUPFAM" id="SSF56747">
    <property type="entry name" value="Prim-pol domain"/>
    <property type="match status" value="1"/>
</dbReference>
<evidence type="ECO:0000313" key="13">
    <source>
        <dbReference type="Proteomes" id="UP000095751"/>
    </source>
</evidence>
<dbReference type="Gene3D" id="3.90.920.10">
    <property type="entry name" value="DNA primase, PRIM domain"/>
    <property type="match status" value="1"/>
</dbReference>
<dbReference type="InterPro" id="IPR002755">
    <property type="entry name" value="DNA_primase_S"/>
</dbReference>
<dbReference type="FunCoup" id="A0A1E7F7M1">
    <property type="interactions" value="155"/>
</dbReference>
<keyword evidence="9" id="KW-0804">Transcription</keyword>
<keyword evidence="13" id="KW-1185">Reference proteome</keyword>
<evidence type="ECO:0000256" key="3">
    <source>
        <dbReference type="ARBA" id="ARBA00022515"/>
    </source>
</evidence>
<dbReference type="GO" id="GO:0006269">
    <property type="term" value="P:DNA replication, synthesis of primer"/>
    <property type="evidence" value="ECO:0007669"/>
    <property type="project" value="UniProtKB-KW"/>
</dbReference>
<keyword evidence="4 10" id="KW-0808">Transferase</keyword>
<dbReference type="PANTHER" id="PTHR10536">
    <property type="entry name" value="DNA PRIMASE SMALL SUBUNIT"/>
    <property type="match status" value="1"/>
</dbReference>
<keyword evidence="5" id="KW-0548">Nucleotidyltransferase</keyword>
<dbReference type="InParanoid" id="A0A1E7F7M1"/>
<dbReference type="EMBL" id="KV784361">
    <property type="protein sequence ID" value="OEU14129.1"/>
    <property type="molecule type" value="Genomic_DNA"/>
</dbReference>
<gene>
    <name evidence="12" type="ORF">FRACYDRAFT_188719</name>
</gene>
<name>A0A1E7F7M1_9STRA</name>
<keyword evidence="8" id="KW-0862">Zinc</keyword>
<keyword evidence="6 10" id="KW-0235">DNA replication</keyword>
<feature type="compositionally biased region" description="Polar residues" evidence="11">
    <location>
        <begin position="40"/>
        <end position="49"/>
    </location>
</feature>
<keyword evidence="7" id="KW-0479">Metal-binding</keyword>
<reference evidence="12 13" key="1">
    <citation type="submission" date="2016-09" db="EMBL/GenBank/DDBJ databases">
        <title>Extensive genetic diversity and differential bi-allelic expression allows diatom success in the polar Southern Ocean.</title>
        <authorList>
            <consortium name="DOE Joint Genome Institute"/>
            <person name="Mock T."/>
            <person name="Otillar R.P."/>
            <person name="Strauss J."/>
            <person name="Dupont C."/>
            <person name="Frickenhaus S."/>
            <person name="Maumus F."/>
            <person name="Mcmullan M."/>
            <person name="Sanges R."/>
            <person name="Schmutz J."/>
            <person name="Toseland A."/>
            <person name="Valas R."/>
            <person name="Veluchamy A."/>
            <person name="Ward B.J."/>
            <person name="Allen A."/>
            <person name="Barry K."/>
            <person name="Falciatore A."/>
            <person name="Ferrante M."/>
            <person name="Fortunato A.E."/>
            <person name="Gloeckner G."/>
            <person name="Gruber A."/>
            <person name="Hipkin R."/>
            <person name="Janech M."/>
            <person name="Kroth P."/>
            <person name="Leese F."/>
            <person name="Lindquist E."/>
            <person name="Lyon B.R."/>
            <person name="Martin J."/>
            <person name="Mayer C."/>
            <person name="Parker M."/>
            <person name="Quesneville H."/>
            <person name="Raymond J."/>
            <person name="Uhlig C."/>
            <person name="Valentin K.U."/>
            <person name="Worden A.Z."/>
            <person name="Armbrust E.V."/>
            <person name="Bowler C."/>
            <person name="Green B."/>
            <person name="Moulton V."/>
            <person name="Van Oosterhout C."/>
            <person name="Grigoriev I."/>
        </authorList>
    </citation>
    <scope>NUCLEOTIDE SEQUENCE [LARGE SCALE GENOMIC DNA]</scope>
    <source>
        <strain evidence="12 13">CCMP1102</strain>
    </source>
</reference>
<organism evidence="12 13">
    <name type="scientific">Fragilariopsis cylindrus CCMP1102</name>
    <dbReference type="NCBI Taxonomy" id="635003"/>
    <lineage>
        <taxon>Eukaryota</taxon>
        <taxon>Sar</taxon>
        <taxon>Stramenopiles</taxon>
        <taxon>Ochrophyta</taxon>
        <taxon>Bacillariophyta</taxon>
        <taxon>Bacillariophyceae</taxon>
        <taxon>Bacillariophycidae</taxon>
        <taxon>Bacillariales</taxon>
        <taxon>Bacillariaceae</taxon>
        <taxon>Fragilariopsis</taxon>
    </lineage>
</organism>
<dbReference type="Proteomes" id="UP000095751">
    <property type="component" value="Unassembled WGS sequence"/>
</dbReference>
<dbReference type="GO" id="GO:0046872">
    <property type="term" value="F:metal ion binding"/>
    <property type="evidence" value="ECO:0007669"/>
    <property type="project" value="UniProtKB-KW"/>
</dbReference>
<evidence type="ECO:0000256" key="4">
    <source>
        <dbReference type="ARBA" id="ARBA00022679"/>
    </source>
</evidence>